<dbReference type="SMART" id="SM00220">
    <property type="entry name" value="S_TKc"/>
    <property type="match status" value="1"/>
</dbReference>
<feature type="compositionally biased region" description="Low complexity" evidence="2">
    <location>
        <begin position="220"/>
        <end position="230"/>
    </location>
</feature>
<evidence type="ECO:0000259" key="3">
    <source>
        <dbReference type="PROSITE" id="PS50011"/>
    </source>
</evidence>
<dbReference type="Pfam" id="PF07714">
    <property type="entry name" value="PK_Tyr_Ser-Thr"/>
    <property type="match status" value="1"/>
</dbReference>
<feature type="binding site" evidence="1">
    <location>
        <position position="354"/>
    </location>
    <ligand>
        <name>ATP</name>
        <dbReference type="ChEBI" id="CHEBI:30616"/>
    </ligand>
</feature>
<name>A0ABR0TYI1_REHGL</name>
<reference evidence="4 5" key="1">
    <citation type="journal article" date="2021" name="Comput. Struct. Biotechnol. J.">
        <title>De novo genome assembly of the potent medicinal plant Rehmannia glutinosa using nanopore technology.</title>
        <authorList>
            <person name="Ma L."/>
            <person name="Dong C."/>
            <person name="Song C."/>
            <person name="Wang X."/>
            <person name="Zheng X."/>
            <person name="Niu Y."/>
            <person name="Chen S."/>
            <person name="Feng W."/>
        </authorList>
    </citation>
    <scope>NUCLEOTIDE SEQUENCE [LARGE SCALE GENOMIC DNA]</scope>
    <source>
        <strain evidence="4">DH-2019</strain>
    </source>
</reference>
<sequence length="637" mass="71722">MASPSEKSSSSRSTIPLMPGRVVIAYDATRNPNAGEFKNIISNIRTRDRMIQEVDTITVLGVLHQVLHPMGFQMQIGPDSFIGTSVRAIKEEVSRMVDAYVGMLHQSAEECEHKGVVIEVKIVVGAPLKKAVVQEAVASNATWLIICYDRHLRKELRFYLKHIPCKVALVLDNFSLEVLRPYYSDKATDNIEHKLYYSLSKLVPILPVEYNANNEQSFVSPSYRGSMSSRESSDSEKSSFASSVTSKSKEQSFYSPDEFGLYLQMEKSDTNPKVESESDDSQPVMQNQRNLQMDSDAPFLSDEMKMDGLDSKGCSYSEIQIATDGFSSDNLLGEGLYGVVYKGQLKGGQLIIVKVQKEANTQGVSEFRSELADSGLAKWRTNKYDRQTKILGNLEYLAPEYAENGICSVKTDVFAFGIVLIQLISGRKAVDSIRDNQHQSLRQWAMPLIETLVLDELVDPRLRDSYSTYEVYQMARAAYLCIQNKPDMRPSIGERAELLRTIRKKVSDIQKCNAFLRKDNKKNPKITDTSLNLNGKIWEPTKLQGLFCNIIKLAHLVRRPTTKERRFLFLSNLLPEKPKKQFLASETPKMDSLGLSDIALQSSLLSIINGTASLPATTHFEYPRISLEIYPRYSSST</sequence>
<gene>
    <name evidence="4" type="ORF">DH2020_007224</name>
</gene>
<feature type="region of interest" description="Disordered" evidence="2">
    <location>
        <begin position="268"/>
        <end position="288"/>
    </location>
</feature>
<feature type="region of interest" description="Disordered" evidence="2">
    <location>
        <begin position="220"/>
        <end position="243"/>
    </location>
</feature>
<dbReference type="InterPro" id="IPR001245">
    <property type="entry name" value="Ser-Thr/Tyr_kinase_cat_dom"/>
</dbReference>
<evidence type="ECO:0000313" key="4">
    <source>
        <dbReference type="EMBL" id="KAK6114955.1"/>
    </source>
</evidence>
<proteinExistence type="predicted"/>
<accession>A0ABR0TYI1</accession>
<dbReference type="SUPFAM" id="SSF56112">
    <property type="entry name" value="Protein kinase-like (PK-like)"/>
    <property type="match status" value="1"/>
</dbReference>
<protein>
    <recommendedName>
        <fullName evidence="3">Protein kinase domain-containing protein</fullName>
    </recommendedName>
</protein>
<organism evidence="4 5">
    <name type="scientific">Rehmannia glutinosa</name>
    <name type="common">Chinese foxglove</name>
    <dbReference type="NCBI Taxonomy" id="99300"/>
    <lineage>
        <taxon>Eukaryota</taxon>
        <taxon>Viridiplantae</taxon>
        <taxon>Streptophyta</taxon>
        <taxon>Embryophyta</taxon>
        <taxon>Tracheophyta</taxon>
        <taxon>Spermatophyta</taxon>
        <taxon>Magnoliopsida</taxon>
        <taxon>eudicotyledons</taxon>
        <taxon>Gunneridae</taxon>
        <taxon>Pentapetalae</taxon>
        <taxon>asterids</taxon>
        <taxon>lamiids</taxon>
        <taxon>Lamiales</taxon>
        <taxon>Orobanchaceae</taxon>
        <taxon>Rehmannieae</taxon>
        <taxon>Rehmannia</taxon>
    </lineage>
</organism>
<dbReference type="InterPro" id="IPR011009">
    <property type="entry name" value="Kinase-like_dom_sf"/>
</dbReference>
<feature type="domain" description="Protein kinase" evidence="3">
    <location>
        <begin position="218"/>
        <end position="516"/>
    </location>
</feature>
<dbReference type="Proteomes" id="UP001318860">
    <property type="component" value="Unassembled WGS sequence"/>
</dbReference>
<dbReference type="InterPro" id="IPR000719">
    <property type="entry name" value="Prot_kinase_dom"/>
</dbReference>
<dbReference type="PANTHER" id="PTHR47987">
    <property type="entry name" value="OS08G0249100 PROTEIN"/>
    <property type="match status" value="1"/>
</dbReference>
<keyword evidence="1" id="KW-0547">Nucleotide-binding</keyword>
<dbReference type="PROSITE" id="PS00107">
    <property type="entry name" value="PROTEIN_KINASE_ATP"/>
    <property type="match status" value="1"/>
</dbReference>
<comment type="caution">
    <text evidence="4">The sequence shown here is derived from an EMBL/GenBank/DDBJ whole genome shotgun (WGS) entry which is preliminary data.</text>
</comment>
<dbReference type="InterPro" id="IPR017441">
    <property type="entry name" value="Protein_kinase_ATP_BS"/>
</dbReference>
<evidence type="ECO:0000256" key="2">
    <source>
        <dbReference type="SAM" id="MobiDB-lite"/>
    </source>
</evidence>
<keyword evidence="5" id="KW-1185">Reference proteome</keyword>
<dbReference type="PROSITE" id="PS50011">
    <property type="entry name" value="PROTEIN_KINASE_DOM"/>
    <property type="match status" value="1"/>
</dbReference>
<evidence type="ECO:0000256" key="1">
    <source>
        <dbReference type="PROSITE-ProRule" id="PRU10141"/>
    </source>
</evidence>
<keyword evidence="1" id="KW-0067">ATP-binding</keyword>
<dbReference type="Gene3D" id="1.10.510.10">
    <property type="entry name" value="Transferase(Phosphotransferase) domain 1"/>
    <property type="match status" value="1"/>
</dbReference>
<dbReference type="EMBL" id="JABTTQ020003506">
    <property type="protein sequence ID" value="KAK6114955.1"/>
    <property type="molecule type" value="Genomic_DNA"/>
</dbReference>
<dbReference type="InterPro" id="IPR046958">
    <property type="entry name" value="RBK1/2/STUNTED"/>
</dbReference>
<evidence type="ECO:0000313" key="5">
    <source>
        <dbReference type="Proteomes" id="UP001318860"/>
    </source>
</evidence>